<dbReference type="InterPro" id="IPR050210">
    <property type="entry name" value="tRNA_Adenine-N(6)_MTase"/>
</dbReference>
<dbReference type="InterPro" id="IPR007848">
    <property type="entry name" value="Small_mtfrase_dom"/>
</dbReference>
<dbReference type="PROSITE" id="PS00092">
    <property type="entry name" value="N6_MTASE"/>
    <property type="match status" value="1"/>
</dbReference>
<dbReference type="CDD" id="cd02440">
    <property type="entry name" value="AdoMet_MTases"/>
    <property type="match status" value="1"/>
</dbReference>
<organism evidence="2 3">
    <name type="scientific">Faecousia intestinalis</name>
    <dbReference type="NCBI Taxonomy" id="3133167"/>
    <lineage>
        <taxon>Bacteria</taxon>
        <taxon>Bacillati</taxon>
        <taxon>Bacillota</taxon>
        <taxon>Clostridia</taxon>
        <taxon>Eubacteriales</taxon>
        <taxon>Oscillospiraceae</taxon>
        <taxon>Faecousia</taxon>
    </lineage>
</organism>
<keyword evidence="3" id="KW-1185">Reference proteome</keyword>
<dbReference type="Gene3D" id="3.40.50.150">
    <property type="entry name" value="Vaccinia Virus protein VP39"/>
    <property type="match status" value="1"/>
</dbReference>
<protein>
    <submittedName>
        <fullName evidence="2">Methyltransferase</fullName>
    </submittedName>
</protein>
<comment type="caution">
    <text evidence="2">The sequence shown here is derived from an EMBL/GenBank/DDBJ whole genome shotgun (WGS) entry which is preliminary data.</text>
</comment>
<dbReference type="InterPro" id="IPR002052">
    <property type="entry name" value="DNA_methylase_N6_adenine_CS"/>
</dbReference>
<dbReference type="Proteomes" id="UP001491552">
    <property type="component" value="Unassembled WGS sequence"/>
</dbReference>
<dbReference type="SUPFAM" id="SSF53335">
    <property type="entry name" value="S-adenosyl-L-methionine-dependent methyltransferases"/>
    <property type="match status" value="1"/>
</dbReference>
<sequence length="238" mass="25644">MEHDLWNGLRLRIPEGEVPLGADSLLLADFLTLPPRARVADLGAGCGTLGVLLCARDPSCTVTGIELRPEACRAVQENVRINGLEERLTVLEGDVRRIRTLLPAGDFSCVIANPPYFPVGSGKAGRNSAVARTEQCLTLAELCAAAAWLLPPGGRFALVHRAERLCDLLCALRAAGLEPKRLQPVRHNAESPVSLLLLEARRGGRPGLTLLPELLEYETDGTEREALRAARHAKGDCP</sequence>
<dbReference type="InterPro" id="IPR029063">
    <property type="entry name" value="SAM-dependent_MTases_sf"/>
</dbReference>
<dbReference type="PANTHER" id="PTHR47739:SF1">
    <property type="entry name" value="TRNA1(VAL) (ADENINE(37)-N6)-METHYLTRANSFERASE"/>
    <property type="match status" value="1"/>
</dbReference>
<keyword evidence="2" id="KW-0808">Transferase</keyword>
<gene>
    <name evidence="2" type="ORF">WMO66_03960</name>
</gene>
<feature type="domain" description="Methyltransferase small" evidence="1">
    <location>
        <begin position="24"/>
        <end position="162"/>
    </location>
</feature>
<evidence type="ECO:0000313" key="3">
    <source>
        <dbReference type="Proteomes" id="UP001491552"/>
    </source>
</evidence>
<reference evidence="2 3" key="1">
    <citation type="submission" date="2024-03" db="EMBL/GenBank/DDBJ databases">
        <title>Human intestinal bacterial collection.</title>
        <authorList>
            <person name="Pauvert C."/>
            <person name="Hitch T.C.A."/>
            <person name="Clavel T."/>
        </authorList>
    </citation>
    <scope>NUCLEOTIDE SEQUENCE [LARGE SCALE GENOMIC DNA]</scope>
    <source>
        <strain evidence="2 3">CLA-AA-H192</strain>
    </source>
</reference>
<evidence type="ECO:0000313" key="2">
    <source>
        <dbReference type="EMBL" id="MEQ2510413.1"/>
    </source>
</evidence>
<dbReference type="RefSeq" id="WP_349135085.1">
    <property type="nucleotide sequence ID" value="NZ_JBBMFF010000155.1"/>
</dbReference>
<evidence type="ECO:0000259" key="1">
    <source>
        <dbReference type="Pfam" id="PF05175"/>
    </source>
</evidence>
<proteinExistence type="predicted"/>
<accession>A0ABV1G4S6</accession>
<dbReference type="Pfam" id="PF05175">
    <property type="entry name" value="MTS"/>
    <property type="match status" value="1"/>
</dbReference>
<dbReference type="EMBL" id="JBBMFF010000155">
    <property type="protein sequence ID" value="MEQ2510413.1"/>
    <property type="molecule type" value="Genomic_DNA"/>
</dbReference>
<dbReference type="GO" id="GO:0008168">
    <property type="term" value="F:methyltransferase activity"/>
    <property type="evidence" value="ECO:0007669"/>
    <property type="project" value="UniProtKB-KW"/>
</dbReference>
<dbReference type="PANTHER" id="PTHR47739">
    <property type="entry name" value="TRNA1(VAL) (ADENINE(37)-N6)-METHYLTRANSFERASE"/>
    <property type="match status" value="1"/>
</dbReference>
<dbReference type="GO" id="GO:0032259">
    <property type="term" value="P:methylation"/>
    <property type="evidence" value="ECO:0007669"/>
    <property type="project" value="UniProtKB-KW"/>
</dbReference>
<keyword evidence="2" id="KW-0489">Methyltransferase</keyword>
<name>A0ABV1G4S6_9FIRM</name>